<evidence type="ECO:0000256" key="4">
    <source>
        <dbReference type="ARBA" id="ARBA00022953"/>
    </source>
</evidence>
<keyword evidence="4 5" id="KW-0693">Viral RNA replication</keyword>
<comment type="catalytic activity">
    <reaction evidence="5">
        <text>RNA(n) + a ribonucleoside 5'-triphosphate = RNA(n+1) + diphosphate</text>
        <dbReference type="Rhea" id="RHEA:21248"/>
        <dbReference type="Rhea" id="RHEA-COMP:14527"/>
        <dbReference type="Rhea" id="RHEA-COMP:17342"/>
        <dbReference type="ChEBI" id="CHEBI:33019"/>
        <dbReference type="ChEBI" id="CHEBI:61557"/>
        <dbReference type="ChEBI" id="CHEBI:140395"/>
        <dbReference type="EC" id="2.7.7.48"/>
    </reaction>
</comment>
<organism evidence="7">
    <name type="scientific">Sclerotinia sclerotiorum umbra-like virus 1-U</name>
    <dbReference type="NCBI Taxonomy" id="2879910"/>
    <lineage>
        <taxon>Viruses</taxon>
        <taxon>Riboviria</taxon>
        <taxon>Orthornavirae</taxon>
        <taxon>Kitrinoviricota</taxon>
        <taxon>Tolucaviricetes</taxon>
        <taxon>Tolivirales</taxon>
        <taxon>Tombusviridae</taxon>
        <taxon>Calvusvirinae</taxon>
        <taxon>Umbravirus</taxon>
    </lineage>
</organism>
<evidence type="ECO:0000259" key="6">
    <source>
        <dbReference type="PROSITE" id="PS50507"/>
    </source>
</evidence>
<dbReference type="SUPFAM" id="SSF56672">
    <property type="entry name" value="DNA/RNA polymerases"/>
    <property type="match status" value="1"/>
</dbReference>
<accession>A0A8K1YSE3</accession>
<dbReference type="Pfam" id="PF00998">
    <property type="entry name" value="RdRP_3"/>
    <property type="match status" value="1"/>
</dbReference>
<dbReference type="GO" id="GO:0039694">
    <property type="term" value="P:viral RNA genome replication"/>
    <property type="evidence" value="ECO:0007669"/>
    <property type="project" value="InterPro"/>
</dbReference>
<feature type="domain" description="RdRp catalytic" evidence="6">
    <location>
        <begin position="205"/>
        <end position="323"/>
    </location>
</feature>
<name>A0A8K1YSE3_9TOMB</name>
<evidence type="ECO:0000256" key="2">
    <source>
        <dbReference type="ARBA" id="ARBA00022679"/>
    </source>
</evidence>
<dbReference type="InterPro" id="IPR007094">
    <property type="entry name" value="RNA-dir_pol_PSvirus"/>
</dbReference>
<keyword evidence="3 5" id="KW-0548">Nucleotidyltransferase</keyword>
<sequence>MVIPSLDTTQHSCGPEARRRMYRVWVPSVDGLWAPAVHANCVHNEEAALRLRTLGPTPADPVCAELDKAFARVGVLLSRLNIQRWTKQQVVESYSGRMRQRYQAALESLVEEPRLSKYDRRLTGFLKAEKFNPLLKQSKPRMIMCRSPRFNLELASYLKPLEHALWRRWKYGRGGVTPTRVVGKGLNGEQRASLIRRKMESVGECTVFEIDGKAFEAHVTLRQVDLEHKVYKKVYPRDARLHDLLQTQRKLKGKTLGGIKFEREGCRASGDFNTGLGNTLVMGSCVDAILRSAESALGAFRTTFLADGDNALVFVETSKAEGVRSFFSSMVHTVVGQELTVEKPTTIYEEVVFGQCKPCFNGDHYTMVRHPLKTLSNAFSGYRHYDQSAYVGPALKAVCRAELALSRGIPLLEAYFARALERLEVYRDLKDPSVVLEDRLRHALAPAYAAKSSNRGVGMDARLSFQKAWGIGVEEQILMEAELVASVDHWDWTTLREDVHVGDGPFADTDLVENRVDLFLSGRRLKD</sequence>
<keyword evidence="1 5" id="KW-0696">RNA-directed RNA polymerase</keyword>
<evidence type="ECO:0000256" key="1">
    <source>
        <dbReference type="ARBA" id="ARBA00022484"/>
    </source>
</evidence>
<dbReference type="GO" id="GO:0000166">
    <property type="term" value="F:nucleotide binding"/>
    <property type="evidence" value="ECO:0007669"/>
    <property type="project" value="UniProtKB-KW"/>
</dbReference>
<dbReference type="InterPro" id="IPR043502">
    <property type="entry name" value="DNA/RNA_pol_sf"/>
</dbReference>
<dbReference type="CDD" id="cd23179">
    <property type="entry name" value="ps_ssRNAv_Tolivirales_RdRp"/>
    <property type="match status" value="1"/>
</dbReference>
<evidence type="ECO:0000256" key="3">
    <source>
        <dbReference type="ARBA" id="ARBA00022695"/>
    </source>
</evidence>
<dbReference type="PROSITE" id="PS50507">
    <property type="entry name" value="RDRP_SSRNA_POS"/>
    <property type="match status" value="1"/>
</dbReference>
<dbReference type="InterPro" id="IPR002166">
    <property type="entry name" value="RNA_pol_HCV"/>
</dbReference>
<keyword evidence="2 5" id="KW-0808">Transferase</keyword>
<evidence type="ECO:0000256" key="5">
    <source>
        <dbReference type="RuleBase" id="RU363062"/>
    </source>
</evidence>
<proteinExistence type="predicted"/>
<protein>
    <recommendedName>
        <fullName evidence="5">RNA-directed RNA polymerase</fullName>
        <ecNumber evidence="5">2.7.7.48</ecNumber>
    </recommendedName>
</protein>
<keyword evidence="5" id="KW-0547">Nucleotide-binding</keyword>
<dbReference type="EC" id="2.7.7.48" evidence="5"/>
<dbReference type="GO" id="GO:0003723">
    <property type="term" value="F:RNA binding"/>
    <property type="evidence" value="ECO:0007669"/>
    <property type="project" value="InterPro"/>
</dbReference>
<dbReference type="GO" id="GO:0003968">
    <property type="term" value="F:RNA-directed RNA polymerase activity"/>
    <property type="evidence" value="ECO:0007669"/>
    <property type="project" value="UniProtKB-KW"/>
</dbReference>
<reference evidence="7" key="1">
    <citation type="submission" date="2021-01" db="EMBL/GenBank/DDBJ databases">
        <authorList>
            <person name="Liang W."/>
            <person name="Lu Z."/>
            <person name="Jiang D."/>
            <person name="Fu Y."/>
            <person name="Xie J."/>
            <person name="Cheng J."/>
            <person name="Lin Y."/>
            <person name="Chen T."/>
        </authorList>
    </citation>
    <scope>NUCLEOTIDE SEQUENCE</scope>
    <source>
        <strain evidence="7">GB&amp;PB-13</strain>
    </source>
</reference>
<evidence type="ECO:0000313" key="7">
    <source>
        <dbReference type="EMBL" id="UEP19812.1"/>
    </source>
</evidence>
<dbReference type="EMBL" id="MW454908">
    <property type="protein sequence ID" value="UEP19812.1"/>
    <property type="molecule type" value="Genomic_RNA"/>
</dbReference>